<sequence>MERPPCTTHCTILMSRITTKLSLGARQPSKAPFIRFPSWMSQGDHQGTRHSYLCGYDRWVGEPVDSNVLRCLGMCLPSWSMWYLVEMKVCQGGFLSLLVLYSFPVVRIVS</sequence>
<keyword evidence="2" id="KW-1185">Reference proteome</keyword>
<dbReference type="EMBL" id="KN825083">
    <property type="protein sequence ID" value="KIK94805.1"/>
    <property type="molecule type" value="Genomic_DNA"/>
</dbReference>
<dbReference type="Proteomes" id="UP000054538">
    <property type="component" value="Unassembled WGS sequence"/>
</dbReference>
<reference evidence="1 2" key="1">
    <citation type="submission" date="2014-04" db="EMBL/GenBank/DDBJ databases">
        <authorList>
            <consortium name="DOE Joint Genome Institute"/>
            <person name="Kuo A."/>
            <person name="Kohler A."/>
            <person name="Jargeat P."/>
            <person name="Nagy L.G."/>
            <person name="Floudas D."/>
            <person name="Copeland A."/>
            <person name="Barry K.W."/>
            <person name="Cichocki N."/>
            <person name="Veneault-Fourrey C."/>
            <person name="LaButti K."/>
            <person name="Lindquist E.A."/>
            <person name="Lipzen A."/>
            <person name="Lundell T."/>
            <person name="Morin E."/>
            <person name="Murat C."/>
            <person name="Sun H."/>
            <person name="Tunlid A."/>
            <person name="Henrissat B."/>
            <person name="Grigoriev I.V."/>
            <person name="Hibbett D.S."/>
            <person name="Martin F."/>
            <person name="Nordberg H.P."/>
            <person name="Cantor M.N."/>
            <person name="Hua S.X."/>
        </authorList>
    </citation>
    <scope>NUCLEOTIDE SEQUENCE [LARGE SCALE GENOMIC DNA]</scope>
    <source>
        <strain evidence="1 2">Ve08.2h10</strain>
    </source>
</reference>
<accession>A0A0D0E8B8</accession>
<name>A0A0D0E8B8_9AGAM</name>
<protein>
    <submittedName>
        <fullName evidence="1">Uncharacterized protein</fullName>
    </submittedName>
</protein>
<dbReference type="AlphaFoldDB" id="A0A0D0E8B8"/>
<dbReference type="InParanoid" id="A0A0D0E8B8"/>
<proteinExistence type="predicted"/>
<reference evidence="2" key="2">
    <citation type="submission" date="2015-01" db="EMBL/GenBank/DDBJ databases">
        <title>Evolutionary Origins and Diversification of the Mycorrhizal Mutualists.</title>
        <authorList>
            <consortium name="DOE Joint Genome Institute"/>
            <consortium name="Mycorrhizal Genomics Consortium"/>
            <person name="Kohler A."/>
            <person name="Kuo A."/>
            <person name="Nagy L.G."/>
            <person name="Floudas D."/>
            <person name="Copeland A."/>
            <person name="Barry K.W."/>
            <person name="Cichocki N."/>
            <person name="Veneault-Fourrey C."/>
            <person name="LaButti K."/>
            <person name="Lindquist E.A."/>
            <person name="Lipzen A."/>
            <person name="Lundell T."/>
            <person name="Morin E."/>
            <person name="Murat C."/>
            <person name="Riley R."/>
            <person name="Ohm R."/>
            <person name="Sun H."/>
            <person name="Tunlid A."/>
            <person name="Henrissat B."/>
            <person name="Grigoriev I.V."/>
            <person name="Hibbett D.S."/>
            <person name="Martin F."/>
        </authorList>
    </citation>
    <scope>NUCLEOTIDE SEQUENCE [LARGE SCALE GENOMIC DNA]</scope>
    <source>
        <strain evidence="2">Ve08.2h10</strain>
    </source>
</reference>
<evidence type="ECO:0000313" key="1">
    <source>
        <dbReference type="EMBL" id="KIK94805.1"/>
    </source>
</evidence>
<gene>
    <name evidence="1" type="ORF">PAXRUDRAFT_425182</name>
</gene>
<evidence type="ECO:0000313" key="2">
    <source>
        <dbReference type="Proteomes" id="UP000054538"/>
    </source>
</evidence>
<dbReference type="HOGENOM" id="CLU_2171849_0_0_1"/>
<organism evidence="1 2">
    <name type="scientific">Paxillus rubicundulus Ve08.2h10</name>
    <dbReference type="NCBI Taxonomy" id="930991"/>
    <lineage>
        <taxon>Eukaryota</taxon>
        <taxon>Fungi</taxon>
        <taxon>Dikarya</taxon>
        <taxon>Basidiomycota</taxon>
        <taxon>Agaricomycotina</taxon>
        <taxon>Agaricomycetes</taxon>
        <taxon>Agaricomycetidae</taxon>
        <taxon>Boletales</taxon>
        <taxon>Paxilineae</taxon>
        <taxon>Paxillaceae</taxon>
        <taxon>Paxillus</taxon>
    </lineage>
</organism>